<comment type="similarity">
    <text evidence="2">Belongs to the VAMP-associated protein (VAP) (TC 9.B.17) family.</text>
</comment>
<dbReference type="InterPro" id="IPR016763">
    <property type="entry name" value="VAP"/>
</dbReference>
<keyword evidence="5 7" id="KW-0472">Membrane</keyword>
<organism evidence="9 10">
    <name type="scientific">Fonsecaea nubica</name>
    <dbReference type="NCBI Taxonomy" id="856822"/>
    <lineage>
        <taxon>Eukaryota</taxon>
        <taxon>Fungi</taxon>
        <taxon>Dikarya</taxon>
        <taxon>Ascomycota</taxon>
        <taxon>Pezizomycotina</taxon>
        <taxon>Eurotiomycetes</taxon>
        <taxon>Chaetothyriomycetidae</taxon>
        <taxon>Chaetothyriales</taxon>
        <taxon>Herpotrichiellaceae</taxon>
        <taxon>Fonsecaea</taxon>
    </lineage>
</organism>
<feature type="compositionally biased region" description="Polar residues" evidence="6">
    <location>
        <begin position="159"/>
        <end position="182"/>
    </location>
</feature>
<dbReference type="GO" id="GO:0090158">
    <property type="term" value="P:endoplasmic reticulum membrane organization"/>
    <property type="evidence" value="ECO:0007669"/>
    <property type="project" value="TreeGrafter"/>
</dbReference>
<evidence type="ECO:0000256" key="7">
    <source>
        <dbReference type="SAM" id="Phobius"/>
    </source>
</evidence>
<evidence type="ECO:0000256" key="1">
    <source>
        <dbReference type="ARBA" id="ARBA00004211"/>
    </source>
</evidence>
<name>A0A178DH55_9EURO</name>
<accession>A0A178DH55</accession>
<comment type="caution">
    <text evidence="9">The sequence shown here is derived from an EMBL/GenBank/DDBJ whole genome shotgun (WGS) entry which is preliminary data.</text>
</comment>
<evidence type="ECO:0000259" key="8">
    <source>
        <dbReference type="PROSITE" id="PS50202"/>
    </source>
</evidence>
<dbReference type="GO" id="GO:0005789">
    <property type="term" value="C:endoplasmic reticulum membrane"/>
    <property type="evidence" value="ECO:0007669"/>
    <property type="project" value="InterPro"/>
</dbReference>
<reference evidence="9 10" key="1">
    <citation type="submission" date="2016-03" db="EMBL/GenBank/DDBJ databases">
        <title>The draft genome sequence of Fonsecaea nubica causative agent of cutaneous subcutaneous infection in human host.</title>
        <authorList>
            <person name="Costa F."/>
            <person name="Sybren D.H."/>
            <person name="Raittz R.T."/>
            <person name="Weiss V.A."/>
            <person name="Leao A.C."/>
            <person name="Gomes R."/>
            <person name="De Souza E.M."/>
            <person name="Pedrosa F.O."/>
            <person name="Steffens M.B."/>
            <person name="Bombassaro A."/>
            <person name="Tadra-Sfeir M.Z."/>
            <person name="Moreno L.F."/>
            <person name="Najafzadeh M.J."/>
            <person name="Felipe M.S."/>
            <person name="Teixeira M."/>
            <person name="Sun J."/>
            <person name="Xi L."/>
            <person name="Castro M.A."/>
            <person name="Vicente V.A."/>
        </authorList>
    </citation>
    <scope>NUCLEOTIDE SEQUENCE [LARGE SCALE GENOMIC DNA]</scope>
    <source>
        <strain evidence="9 10">CBS 269.64</strain>
    </source>
</reference>
<feature type="transmembrane region" description="Helical" evidence="7">
    <location>
        <begin position="262"/>
        <end position="281"/>
    </location>
</feature>
<evidence type="ECO:0000256" key="5">
    <source>
        <dbReference type="ARBA" id="ARBA00023136"/>
    </source>
</evidence>
<dbReference type="Pfam" id="PF00635">
    <property type="entry name" value="Motile_Sperm"/>
    <property type="match status" value="1"/>
</dbReference>
<comment type="subcellular location">
    <subcellularLocation>
        <location evidence="1">Membrane</location>
        <topology evidence="1">Single-pass type IV membrane protein</topology>
    </subcellularLocation>
</comment>
<dbReference type="Proteomes" id="UP000185904">
    <property type="component" value="Unassembled WGS sequence"/>
</dbReference>
<dbReference type="PROSITE" id="PS50202">
    <property type="entry name" value="MSP"/>
    <property type="match status" value="1"/>
</dbReference>
<gene>
    <name evidence="9" type="ORF">AYO20_00380</name>
</gene>
<dbReference type="RefSeq" id="XP_022505656.1">
    <property type="nucleotide sequence ID" value="XM_022638691.1"/>
</dbReference>
<keyword evidence="3 7" id="KW-0812">Transmembrane</keyword>
<dbReference type="GeneID" id="34583807"/>
<proteinExistence type="inferred from homology"/>
<dbReference type="Gene3D" id="2.60.40.10">
    <property type="entry name" value="Immunoglobulins"/>
    <property type="match status" value="1"/>
</dbReference>
<dbReference type="GO" id="GO:0005886">
    <property type="term" value="C:plasma membrane"/>
    <property type="evidence" value="ECO:0007669"/>
    <property type="project" value="TreeGrafter"/>
</dbReference>
<dbReference type="InterPro" id="IPR008962">
    <property type="entry name" value="PapD-like_sf"/>
</dbReference>
<sequence>MSVDLLPAELGFRRPFNREVSEILKLTNPNSQPVAFKVKTTAPKQYCVRPNSGIIAPNESVDVQGVTWYSGVYSPALTMIVLLQAMKEEPPLDAKCRDKFLVQSVLTSADQDPNVTTLWQTVEKTAKGSIQERKIRVNFLPATAATPNGVSSHEEQPPAYSSPTPQFGSPAQQTSTNASAAESVKSSVTNVAEATGLTAAASTVASAVPTSNEELKDQLAAAKAQIQSLTSQLKDPQVRQRKAQEANEKVQAVVQQSHESGVPLQLVAALCLISFLIAYLFF</sequence>
<dbReference type="GO" id="GO:0033149">
    <property type="term" value="F:FFAT motif binding"/>
    <property type="evidence" value="ECO:0007669"/>
    <property type="project" value="TreeGrafter"/>
</dbReference>
<protein>
    <recommendedName>
        <fullName evidence="8">MSP domain-containing protein</fullName>
    </recommendedName>
</protein>
<dbReference type="GO" id="GO:0061817">
    <property type="term" value="P:endoplasmic reticulum-plasma membrane tethering"/>
    <property type="evidence" value="ECO:0007669"/>
    <property type="project" value="TreeGrafter"/>
</dbReference>
<evidence type="ECO:0000256" key="2">
    <source>
        <dbReference type="ARBA" id="ARBA00008932"/>
    </source>
</evidence>
<evidence type="ECO:0000313" key="10">
    <source>
        <dbReference type="Proteomes" id="UP000185904"/>
    </source>
</evidence>
<dbReference type="InterPro" id="IPR013783">
    <property type="entry name" value="Ig-like_fold"/>
</dbReference>
<dbReference type="PANTHER" id="PTHR10809:SF6">
    <property type="entry name" value="AT11025P-RELATED"/>
    <property type="match status" value="1"/>
</dbReference>
<keyword evidence="4 7" id="KW-1133">Transmembrane helix</keyword>
<dbReference type="AlphaFoldDB" id="A0A178DH55"/>
<dbReference type="OrthoDB" id="264603at2759"/>
<evidence type="ECO:0000256" key="4">
    <source>
        <dbReference type="ARBA" id="ARBA00022989"/>
    </source>
</evidence>
<dbReference type="InterPro" id="IPR000535">
    <property type="entry name" value="MSP_dom"/>
</dbReference>
<dbReference type="SUPFAM" id="SSF49354">
    <property type="entry name" value="PapD-like"/>
    <property type="match status" value="1"/>
</dbReference>
<evidence type="ECO:0000256" key="6">
    <source>
        <dbReference type="SAM" id="MobiDB-lite"/>
    </source>
</evidence>
<evidence type="ECO:0000256" key="3">
    <source>
        <dbReference type="ARBA" id="ARBA00022692"/>
    </source>
</evidence>
<keyword evidence="10" id="KW-1185">Reference proteome</keyword>
<dbReference type="EMBL" id="LVCJ01000001">
    <property type="protein sequence ID" value="OAL40644.1"/>
    <property type="molecule type" value="Genomic_DNA"/>
</dbReference>
<evidence type="ECO:0000313" key="9">
    <source>
        <dbReference type="EMBL" id="OAL40644.1"/>
    </source>
</evidence>
<feature type="region of interest" description="Disordered" evidence="6">
    <location>
        <begin position="146"/>
        <end position="182"/>
    </location>
</feature>
<dbReference type="PANTHER" id="PTHR10809">
    <property type="entry name" value="VESICLE-ASSOCIATED MEMBRANE PROTEIN-ASSOCIATED PROTEIN"/>
    <property type="match status" value="1"/>
</dbReference>
<dbReference type="PIRSF" id="PIRSF019693">
    <property type="entry name" value="VAMP-associated"/>
    <property type="match status" value="1"/>
</dbReference>
<feature type="domain" description="MSP" evidence="8">
    <location>
        <begin position="2"/>
        <end position="140"/>
    </location>
</feature>